<evidence type="ECO:0000313" key="2">
    <source>
        <dbReference type="EMBL" id="KAL3692054.1"/>
    </source>
</evidence>
<dbReference type="Proteomes" id="UP001633002">
    <property type="component" value="Unassembled WGS sequence"/>
</dbReference>
<feature type="region of interest" description="Disordered" evidence="1">
    <location>
        <begin position="641"/>
        <end position="695"/>
    </location>
</feature>
<sequence>MEGDLARSVDGGRIEDQLEEEHEAQDNDLALLLRSPEKWADIQEEEMSEHASRGIKGRPMDADGTPDKGNSSKRRPPQHQKVDSFSQLIPTRLKWNTEHDMKNPKPPDKGRADTDPHGSQERSRSHRSGSIQPEPGDKLPESEQVPQENAPLEEVTKQNFSSYNHPKQNFSSYSLPEIYRRLAQARIQIQEDMSEANHQQFEEALLAARRREQLDIRTYRIRCRIKWLRDGDASSKFFFACLKAKTQREEITSIKLDSGEIVTEESRILKLIEETYGELYTAEEESSEIRSQRREILQLVDKRLTQNQNRKLEEAHSEELIEEIVKSLPQEKSLGFDGVTAEVLVAGVTTSNPVDENLIVKAIVQKLMKRLAHWSNRFLSWPEKIVLLKQVLADTPLYQLLSVGMEQKGLEGVEALCRQFLWGWVDQEHAKSSMVAWERITQVKQDGGLGWTPLTVKARALHVKNLMKVMLGSTAEWAMLARTLRTGWYQRERRQWSVPEVFLLLHLTKIQGSRTLTRMWGGWNKQFTTARKHGFGDFYSAVILRGVEVRAGPKNKENVSAAGSRRRHWSTFFGNAPRKERPQVSEAQESSTSTDNSTATLLEIDVFPQPKISDRQLEITRLARSRVQGWSVTWLSRRTQGGTQTGADYLTPLSQTSIDERRVASPGPSTTTGDSTDEGPTQSSVNTSHSESVGG</sequence>
<dbReference type="PANTHER" id="PTHR33116">
    <property type="entry name" value="REVERSE TRANSCRIPTASE ZINC-BINDING DOMAIN-CONTAINING PROTEIN-RELATED-RELATED"/>
    <property type="match status" value="1"/>
</dbReference>
<name>A0ABD3HP14_9MARC</name>
<dbReference type="PANTHER" id="PTHR33116:SF78">
    <property type="entry name" value="OS12G0587133 PROTEIN"/>
    <property type="match status" value="1"/>
</dbReference>
<evidence type="ECO:0000256" key="1">
    <source>
        <dbReference type="SAM" id="MobiDB-lite"/>
    </source>
</evidence>
<feature type="compositionally biased region" description="Polar residues" evidence="1">
    <location>
        <begin position="682"/>
        <end position="695"/>
    </location>
</feature>
<dbReference type="EMBL" id="JBJQOH010000003">
    <property type="protein sequence ID" value="KAL3692054.1"/>
    <property type="molecule type" value="Genomic_DNA"/>
</dbReference>
<feature type="region of interest" description="Disordered" evidence="1">
    <location>
        <begin position="1"/>
        <end position="149"/>
    </location>
</feature>
<proteinExistence type="predicted"/>
<feature type="compositionally biased region" description="Low complexity" evidence="1">
    <location>
        <begin position="665"/>
        <end position="681"/>
    </location>
</feature>
<reference evidence="2 3" key="1">
    <citation type="submission" date="2024-09" db="EMBL/GenBank/DDBJ databases">
        <title>Chromosome-scale assembly of Riccia sorocarpa.</title>
        <authorList>
            <person name="Paukszto L."/>
        </authorList>
    </citation>
    <scope>NUCLEOTIDE SEQUENCE [LARGE SCALE GENOMIC DNA]</scope>
    <source>
        <strain evidence="2">LP-2024</strain>
        <tissue evidence="2">Aerial parts of the thallus</tissue>
    </source>
</reference>
<feature type="region of interest" description="Disordered" evidence="1">
    <location>
        <begin position="570"/>
        <end position="597"/>
    </location>
</feature>
<comment type="caution">
    <text evidence="2">The sequence shown here is derived from an EMBL/GenBank/DDBJ whole genome shotgun (WGS) entry which is preliminary data.</text>
</comment>
<evidence type="ECO:0000313" key="3">
    <source>
        <dbReference type="Proteomes" id="UP001633002"/>
    </source>
</evidence>
<dbReference type="AlphaFoldDB" id="A0ABD3HP14"/>
<feature type="compositionally biased region" description="Polar residues" evidence="1">
    <location>
        <begin position="641"/>
        <end position="657"/>
    </location>
</feature>
<feature type="compositionally biased region" description="Basic and acidic residues" evidence="1">
    <location>
        <begin position="1"/>
        <end position="16"/>
    </location>
</feature>
<feature type="compositionally biased region" description="Basic and acidic residues" evidence="1">
    <location>
        <begin position="95"/>
        <end position="123"/>
    </location>
</feature>
<organism evidence="2 3">
    <name type="scientific">Riccia sorocarpa</name>
    <dbReference type="NCBI Taxonomy" id="122646"/>
    <lineage>
        <taxon>Eukaryota</taxon>
        <taxon>Viridiplantae</taxon>
        <taxon>Streptophyta</taxon>
        <taxon>Embryophyta</taxon>
        <taxon>Marchantiophyta</taxon>
        <taxon>Marchantiopsida</taxon>
        <taxon>Marchantiidae</taxon>
        <taxon>Marchantiales</taxon>
        <taxon>Ricciaceae</taxon>
        <taxon>Riccia</taxon>
    </lineage>
</organism>
<gene>
    <name evidence="2" type="ORF">R1sor_005705</name>
</gene>
<keyword evidence="3" id="KW-1185">Reference proteome</keyword>
<accession>A0ABD3HP14</accession>
<feature type="compositionally biased region" description="Polar residues" evidence="1">
    <location>
        <begin position="585"/>
        <end position="597"/>
    </location>
</feature>
<protein>
    <submittedName>
        <fullName evidence="2">Uncharacterized protein</fullName>
    </submittedName>
</protein>